<protein>
    <recommendedName>
        <fullName evidence="3">TNT domain-containing protein</fullName>
    </recommendedName>
</protein>
<gene>
    <name evidence="4" type="ORF">Atai01_02350</name>
</gene>
<reference evidence="4" key="1">
    <citation type="submission" date="2023-03" db="EMBL/GenBank/DDBJ databases">
        <title>Amycolatopsis taiwanensis NBRC 103393.</title>
        <authorList>
            <person name="Ichikawa N."/>
            <person name="Sato H."/>
            <person name="Tonouchi N."/>
        </authorList>
    </citation>
    <scope>NUCLEOTIDE SEQUENCE</scope>
    <source>
        <strain evidence="4">NBRC 103393</strain>
    </source>
</reference>
<evidence type="ECO:0000256" key="2">
    <source>
        <dbReference type="SAM" id="SignalP"/>
    </source>
</evidence>
<dbReference type="EMBL" id="BSTI01000001">
    <property type="protein sequence ID" value="GLY63616.1"/>
    <property type="molecule type" value="Genomic_DNA"/>
</dbReference>
<dbReference type="InterPro" id="IPR053024">
    <property type="entry name" value="Fungal_surface_NADase"/>
</dbReference>
<accession>A0A9W6QVZ4</accession>
<comment type="caution">
    <text evidence="4">The sequence shown here is derived from an EMBL/GenBank/DDBJ whole genome shotgun (WGS) entry which is preliminary data.</text>
</comment>
<organism evidence="4 5">
    <name type="scientific">Amycolatopsis taiwanensis</name>
    <dbReference type="NCBI Taxonomy" id="342230"/>
    <lineage>
        <taxon>Bacteria</taxon>
        <taxon>Bacillati</taxon>
        <taxon>Actinomycetota</taxon>
        <taxon>Actinomycetes</taxon>
        <taxon>Pseudonocardiales</taxon>
        <taxon>Pseudonocardiaceae</taxon>
        <taxon>Amycolatopsis</taxon>
    </lineage>
</organism>
<name>A0A9W6QVZ4_9PSEU</name>
<feature type="region of interest" description="Disordered" evidence="1">
    <location>
        <begin position="35"/>
        <end position="59"/>
    </location>
</feature>
<feature type="signal peptide" evidence="2">
    <location>
        <begin position="1"/>
        <end position="26"/>
    </location>
</feature>
<dbReference type="Pfam" id="PF14021">
    <property type="entry name" value="TNT"/>
    <property type="match status" value="1"/>
</dbReference>
<dbReference type="RefSeq" id="WP_285485552.1">
    <property type="nucleotide sequence ID" value="NZ_BSTI01000001.1"/>
</dbReference>
<keyword evidence="5" id="KW-1185">Reference proteome</keyword>
<sequence length="239" mass="25992">MRTFRRLSMALMAWLMLMFGAGTAIAQASAIPNSPLTGTTRSETSQHPTPSPPAICPTDAIPGAFTELPSRPFQRYFRNDPRLGPADLPENGAVGELLRDYHRLDSFQANPFIDCFWDPTATMGNGGWRFPTNNGFADGFTVFNLVPGQVIDRFGSNGGRFFSPFGAPFAQRALPPSSLDTLDQAHPFGYHVFRVIAPFTVQAGTSAPWFGQPGGGLQYFSPTMNADQLIAGNFVEPLN</sequence>
<dbReference type="Proteomes" id="UP001165136">
    <property type="component" value="Unassembled WGS sequence"/>
</dbReference>
<dbReference type="GO" id="GO:0050135">
    <property type="term" value="F:NADP+ nucleosidase activity"/>
    <property type="evidence" value="ECO:0007669"/>
    <property type="project" value="InterPro"/>
</dbReference>
<feature type="compositionally biased region" description="Polar residues" evidence="1">
    <location>
        <begin position="35"/>
        <end position="48"/>
    </location>
</feature>
<evidence type="ECO:0000259" key="3">
    <source>
        <dbReference type="Pfam" id="PF14021"/>
    </source>
</evidence>
<dbReference type="PANTHER" id="PTHR42059">
    <property type="entry name" value="TNT DOMAIN-CONTAINING PROTEIN"/>
    <property type="match status" value="1"/>
</dbReference>
<evidence type="ECO:0000256" key="1">
    <source>
        <dbReference type="SAM" id="MobiDB-lite"/>
    </source>
</evidence>
<dbReference type="PANTHER" id="PTHR42059:SF1">
    <property type="entry name" value="TNT DOMAIN-CONTAINING PROTEIN"/>
    <property type="match status" value="1"/>
</dbReference>
<feature type="chain" id="PRO_5040737518" description="TNT domain-containing protein" evidence="2">
    <location>
        <begin position="27"/>
        <end position="239"/>
    </location>
</feature>
<proteinExistence type="predicted"/>
<dbReference type="AlphaFoldDB" id="A0A9W6QVZ4"/>
<dbReference type="InterPro" id="IPR025331">
    <property type="entry name" value="TNT"/>
</dbReference>
<feature type="domain" description="TNT" evidence="3">
    <location>
        <begin position="145"/>
        <end position="236"/>
    </location>
</feature>
<evidence type="ECO:0000313" key="4">
    <source>
        <dbReference type="EMBL" id="GLY63616.1"/>
    </source>
</evidence>
<keyword evidence="2" id="KW-0732">Signal</keyword>
<evidence type="ECO:0000313" key="5">
    <source>
        <dbReference type="Proteomes" id="UP001165136"/>
    </source>
</evidence>